<dbReference type="PANTHER" id="PTHR11669">
    <property type="entry name" value="REPLICATION FACTOR C / DNA POLYMERASE III GAMMA-TAU SUBUNIT"/>
    <property type="match status" value="1"/>
</dbReference>
<dbReference type="InterPro" id="IPR022754">
    <property type="entry name" value="DNA_pol_III_gamma-3"/>
</dbReference>
<evidence type="ECO:0000256" key="8">
    <source>
        <dbReference type="ARBA" id="ARBA00022840"/>
    </source>
</evidence>
<dbReference type="SUPFAM" id="SSF52540">
    <property type="entry name" value="P-loop containing nucleoside triphosphate hydrolases"/>
    <property type="match status" value="1"/>
</dbReference>
<dbReference type="InterPro" id="IPR050238">
    <property type="entry name" value="DNA_Rep/Repair_Clamp_Loader"/>
</dbReference>
<dbReference type="Pfam" id="PF12169">
    <property type="entry name" value="DNA_pol3_gamma3"/>
    <property type="match status" value="1"/>
</dbReference>
<dbReference type="GO" id="GO:0005524">
    <property type="term" value="F:ATP binding"/>
    <property type="evidence" value="ECO:0007669"/>
    <property type="project" value="UniProtKB-KW"/>
</dbReference>
<dbReference type="CDD" id="cd00009">
    <property type="entry name" value="AAA"/>
    <property type="match status" value="1"/>
</dbReference>
<dbReference type="EC" id="2.7.7.7" evidence="11"/>
<dbReference type="SUPFAM" id="SSF48019">
    <property type="entry name" value="post-AAA+ oligomerization domain-like"/>
    <property type="match status" value="1"/>
</dbReference>
<keyword evidence="9 11" id="KW-0239">DNA-directed DNA polymerase</keyword>
<comment type="catalytic activity">
    <reaction evidence="10 11">
        <text>DNA(n) + a 2'-deoxyribonucleoside 5'-triphosphate = DNA(n+1) + diphosphate</text>
        <dbReference type="Rhea" id="RHEA:22508"/>
        <dbReference type="Rhea" id="RHEA-COMP:17339"/>
        <dbReference type="Rhea" id="RHEA-COMP:17340"/>
        <dbReference type="ChEBI" id="CHEBI:33019"/>
        <dbReference type="ChEBI" id="CHEBI:61560"/>
        <dbReference type="ChEBI" id="CHEBI:173112"/>
        <dbReference type="EC" id="2.7.7.7"/>
    </reaction>
</comment>
<accession>A0A1I1UIJ2</accession>
<comment type="subunit">
    <text evidence="11">DNA polymerase III contains a core (composed of alpha, epsilon and theta chains) that associates with a tau subunit. This core dimerizes to form the POLIII' complex. PolIII' associates with the gamma complex (composed of gamma, delta, delta', psi and chi chains) and with the beta chain to form the complete DNA polymerase III complex.</text>
</comment>
<keyword evidence="2 11" id="KW-0808">Transferase</keyword>
<comment type="similarity">
    <text evidence="1 11">Belongs to the DnaX/STICHEL family.</text>
</comment>
<dbReference type="Pfam" id="PF13177">
    <property type="entry name" value="DNA_pol3_delta2"/>
    <property type="match status" value="1"/>
</dbReference>
<dbReference type="FunFam" id="1.10.8.60:FF:000013">
    <property type="entry name" value="DNA polymerase III subunit gamma/tau"/>
    <property type="match status" value="1"/>
</dbReference>
<keyword evidence="6 11" id="KW-0547">Nucleotide-binding</keyword>
<dbReference type="EMBL" id="FOMJ01000007">
    <property type="protein sequence ID" value="SFD70651.1"/>
    <property type="molecule type" value="Genomic_DNA"/>
</dbReference>
<dbReference type="InterPro" id="IPR021029">
    <property type="entry name" value="DNA_pol_III_tau_dom-5"/>
</dbReference>
<name>A0A1I1UIJ2_9GAMM</name>
<feature type="compositionally biased region" description="Pro residues" evidence="12">
    <location>
        <begin position="480"/>
        <end position="494"/>
    </location>
</feature>
<feature type="compositionally biased region" description="Low complexity" evidence="12">
    <location>
        <begin position="375"/>
        <end position="423"/>
    </location>
</feature>
<evidence type="ECO:0000313" key="15">
    <source>
        <dbReference type="Proteomes" id="UP000198611"/>
    </source>
</evidence>
<dbReference type="InterPro" id="IPR038249">
    <property type="entry name" value="PolIII_tau_V_sf"/>
</dbReference>
<proteinExistence type="inferred from homology"/>
<dbReference type="RefSeq" id="WP_093428797.1">
    <property type="nucleotide sequence ID" value="NZ_FOMJ01000007.1"/>
</dbReference>
<dbReference type="Pfam" id="PF12170">
    <property type="entry name" value="DNA_pol3_tau_5"/>
    <property type="match status" value="1"/>
</dbReference>
<dbReference type="InterPro" id="IPR008921">
    <property type="entry name" value="DNA_pol3_clamp-load_cplx_C"/>
</dbReference>
<dbReference type="GO" id="GO:0003677">
    <property type="term" value="F:DNA binding"/>
    <property type="evidence" value="ECO:0007669"/>
    <property type="project" value="InterPro"/>
</dbReference>
<evidence type="ECO:0000256" key="5">
    <source>
        <dbReference type="ARBA" id="ARBA00022723"/>
    </source>
</evidence>
<evidence type="ECO:0000256" key="9">
    <source>
        <dbReference type="ARBA" id="ARBA00022932"/>
    </source>
</evidence>
<feature type="compositionally biased region" description="Basic and acidic residues" evidence="12">
    <location>
        <begin position="644"/>
        <end position="655"/>
    </location>
</feature>
<dbReference type="Gene3D" id="3.30.300.150">
    <property type="entry name" value="DNA polymerase III, tau subunit, domain V"/>
    <property type="match status" value="1"/>
</dbReference>
<dbReference type="AlphaFoldDB" id="A0A1I1UIJ2"/>
<feature type="region of interest" description="Disordered" evidence="12">
    <location>
        <begin position="363"/>
        <end position="566"/>
    </location>
</feature>
<dbReference type="NCBIfam" id="TIGR02397">
    <property type="entry name" value="dnaX_nterm"/>
    <property type="match status" value="1"/>
</dbReference>
<comment type="function">
    <text evidence="11">DNA polymerase III is a complex, multichain enzyme responsible for most of the replicative synthesis in bacteria. This DNA polymerase also exhibits 3' to 5' exonuclease activity.</text>
</comment>
<dbReference type="SMART" id="SM00382">
    <property type="entry name" value="AAA"/>
    <property type="match status" value="1"/>
</dbReference>
<dbReference type="STRING" id="1123397.SAMN05660831_02171"/>
<dbReference type="Proteomes" id="UP000198611">
    <property type="component" value="Unassembled WGS sequence"/>
</dbReference>
<dbReference type="PANTHER" id="PTHR11669:SF0">
    <property type="entry name" value="PROTEIN STICHEL-LIKE 2"/>
    <property type="match status" value="1"/>
</dbReference>
<evidence type="ECO:0000259" key="13">
    <source>
        <dbReference type="SMART" id="SM00382"/>
    </source>
</evidence>
<dbReference type="GO" id="GO:0046872">
    <property type="term" value="F:metal ion binding"/>
    <property type="evidence" value="ECO:0007669"/>
    <property type="project" value="UniProtKB-KW"/>
</dbReference>
<keyword evidence="5" id="KW-0479">Metal-binding</keyword>
<gene>
    <name evidence="11" type="primary">dnaX</name>
    <name evidence="14" type="ORF">SAMN05660831_02171</name>
</gene>
<dbReference type="CDD" id="cd18137">
    <property type="entry name" value="HLD_clamp_pol_III_gamma_tau"/>
    <property type="match status" value="1"/>
</dbReference>
<evidence type="ECO:0000256" key="7">
    <source>
        <dbReference type="ARBA" id="ARBA00022833"/>
    </source>
</evidence>
<keyword evidence="4 11" id="KW-0235">DNA replication</keyword>
<evidence type="ECO:0000313" key="14">
    <source>
        <dbReference type="EMBL" id="SFD70651.1"/>
    </source>
</evidence>
<feature type="domain" description="AAA+ ATPase" evidence="13">
    <location>
        <begin position="37"/>
        <end position="178"/>
    </location>
</feature>
<dbReference type="FunFam" id="1.20.272.10:FF:000003">
    <property type="entry name" value="DNA polymerase III subunit gamma/tau"/>
    <property type="match status" value="1"/>
</dbReference>
<evidence type="ECO:0000256" key="4">
    <source>
        <dbReference type="ARBA" id="ARBA00022705"/>
    </source>
</evidence>
<feature type="region of interest" description="Disordered" evidence="12">
    <location>
        <begin position="635"/>
        <end position="699"/>
    </location>
</feature>
<dbReference type="OrthoDB" id="9810148at2"/>
<feature type="compositionally biased region" description="Low complexity" evidence="12">
    <location>
        <begin position="495"/>
        <end position="507"/>
    </location>
</feature>
<dbReference type="Gene3D" id="3.40.50.300">
    <property type="entry name" value="P-loop containing nucleotide triphosphate hydrolases"/>
    <property type="match status" value="1"/>
</dbReference>
<keyword evidence="8 11" id="KW-0067">ATP-binding</keyword>
<dbReference type="Gene3D" id="1.10.8.60">
    <property type="match status" value="1"/>
</dbReference>
<dbReference type="InterPro" id="IPR027417">
    <property type="entry name" value="P-loop_NTPase"/>
</dbReference>
<dbReference type="InterPro" id="IPR012763">
    <property type="entry name" value="DNA_pol_III_sug/sutau_N"/>
</dbReference>
<evidence type="ECO:0000256" key="3">
    <source>
        <dbReference type="ARBA" id="ARBA00022695"/>
    </source>
</evidence>
<evidence type="ECO:0000256" key="10">
    <source>
        <dbReference type="ARBA" id="ARBA00049244"/>
    </source>
</evidence>
<evidence type="ECO:0000256" key="1">
    <source>
        <dbReference type="ARBA" id="ARBA00006360"/>
    </source>
</evidence>
<evidence type="ECO:0000256" key="12">
    <source>
        <dbReference type="SAM" id="MobiDB-lite"/>
    </source>
</evidence>
<dbReference type="InterPro" id="IPR003593">
    <property type="entry name" value="AAA+_ATPase"/>
</dbReference>
<organism evidence="14 15">
    <name type="scientific">Thiohalospira halophila DSM 15071</name>
    <dbReference type="NCBI Taxonomy" id="1123397"/>
    <lineage>
        <taxon>Bacteria</taxon>
        <taxon>Pseudomonadati</taxon>
        <taxon>Pseudomonadota</taxon>
        <taxon>Gammaproteobacteria</taxon>
        <taxon>Thiohalospirales</taxon>
        <taxon>Thiohalospiraceae</taxon>
        <taxon>Thiohalospira</taxon>
    </lineage>
</organism>
<reference evidence="14 15" key="1">
    <citation type="submission" date="2016-10" db="EMBL/GenBank/DDBJ databases">
        <authorList>
            <person name="de Groot N.N."/>
        </authorList>
    </citation>
    <scope>NUCLEOTIDE SEQUENCE [LARGE SCALE GENOMIC DNA]</scope>
    <source>
        <strain evidence="14 15">HL3</strain>
    </source>
</reference>
<dbReference type="GO" id="GO:0006261">
    <property type="term" value="P:DNA-templated DNA replication"/>
    <property type="evidence" value="ECO:0007669"/>
    <property type="project" value="TreeGrafter"/>
</dbReference>
<evidence type="ECO:0000256" key="11">
    <source>
        <dbReference type="RuleBase" id="RU364063"/>
    </source>
</evidence>
<dbReference type="GO" id="GO:0003887">
    <property type="term" value="F:DNA-directed DNA polymerase activity"/>
    <property type="evidence" value="ECO:0007669"/>
    <property type="project" value="UniProtKB-KW"/>
</dbReference>
<keyword evidence="15" id="KW-1185">Reference proteome</keyword>
<feature type="compositionally biased region" description="Low complexity" evidence="12">
    <location>
        <begin position="442"/>
        <end position="452"/>
    </location>
</feature>
<evidence type="ECO:0000256" key="6">
    <source>
        <dbReference type="ARBA" id="ARBA00022741"/>
    </source>
</evidence>
<dbReference type="Gene3D" id="1.20.272.10">
    <property type="match status" value="1"/>
</dbReference>
<protein>
    <recommendedName>
        <fullName evidence="11">DNA polymerase III subunit gamma/tau</fullName>
        <ecNumber evidence="11">2.7.7.7</ecNumber>
    </recommendedName>
</protein>
<sequence>MSYQVLARKWRPRSFPELVGQENVVRALTNALDRDRVHHALLLTGTRGVGKTTIARILAKSLNCDEGVSASPCGVCESCRAIDEGRFPDLLEVDAASRTKVDDTRELLDNVQYAPARGRYKVYLVDEVHMLSTHSFNALLKTLEEPPPHVKFLLATTDPQKLPVTVLSRCLRFNLKPLPARELADYLSTILEAEGLPAERGAVAAIARAAEGSVRDALSLLDQAIAFSDGLREDEVAAMLGTVGRERVAALLERIHAGDAPGTLAAVAEMTAVIPDPSGLLTELVSYLHRLAVAQFAPEAVDDGLGEDARLRELAASLEPEAIQLYYQIALHGRRDLPLAPDPRGGLEMTLLRMIAFRPDDATAAPASGSGGAAVGSPAPAMPAAQGAVPSGEGAPSGEAVAPAAEAPASEPAPSEPSAGEPNPAQPPSDEARGRLRALLDQGPEAPAGEQPAPEPESVPEPEPESAPEPAPMETSAPAPEAPEPEPAMPPDSAPAPEAAEPPAAAPLFDEVGEASEPGSEPAPADAGSTEPPGLDTSALGSTPPPEEPSAPGAGAGDPDPETWRSWVAAMPTKGLTRELLRHTAWRGRNGNRVTLALEASRQPPDSDRYAERIAEALALYLGEKVKVELVPEEGPETPAALAERAEQEQAEAAREAIQTDPMVQQLCDTFDARVDPATIRPLDSGESAPDSDTTGTGG</sequence>
<dbReference type="InterPro" id="IPR045085">
    <property type="entry name" value="HLD_clamp_pol_III_gamma_tau"/>
</dbReference>
<keyword evidence="3 11" id="KW-0548">Nucleotidyltransferase</keyword>
<dbReference type="NCBIfam" id="NF005942">
    <property type="entry name" value="PRK07994.1"/>
    <property type="match status" value="1"/>
</dbReference>
<evidence type="ECO:0000256" key="2">
    <source>
        <dbReference type="ARBA" id="ARBA00022679"/>
    </source>
</evidence>
<dbReference type="GO" id="GO:0009360">
    <property type="term" value="C:DNA polymerase III complex"/>
    <property type="evidence" value="ECO:0007669"/>
    <property type="project" value="InterPro"/>
</dbReference>
<keyword evidence="7" id="KW-0862">Zinc</keyword>
<dbReference type="FunFam" id="3.40.50.300:FF:000014">
    <property type="entry name" value="DNA polymerase III subunit gamma/tau"/>
    <property type="match status" value="1"/>
</dbReference>
<dbReference type="Pfam" id="PF22608">
    <property type="entry name" value="DNAX_ATPase_lid"/>
    <property type="match status" value="1"/>
</dbReference>